<sequence length="320" mass="35164">MLRFGYQAPKRAKQPFTDGISRFFCWPAMIRLPTLSTTSQHPLRWQFDEAPSTPAGYFSEEFDHYQLEGRVLPIAGGEKEIPQTLVIHGARSDYIRLNALLYPLQALGIASLSFNLSGHSTAANVALENTSLENNLKESLRFADGLGTHLHTVIGHSMGGALALKVAEAHRSSVKNIVLCCPALYSDDAYNPPFGTPFRKAISVPFNFLESSSLKFLRKFEGKLMLIIGQHDGLKSSTFGGVPGTAAGNVITSDDQLAVRKVNSAIPYEVIKAIENNLTPHQFKKIVLPRCDHGVLAWLRDYPLVASNLASTIAKFVTQR</sequence>
<dbReference type="Pfam" id="PF12146">
    <property type="entry name" value="Hydrolase_4"/>
    <property type="match status" value="1"/>
</dbReference>
<dbReference type="AlphaFoldDB" id="A0A840RTL4"/>
<dbReference type="SUPFAM" id="SSF53474">
    <property type="entry name" value="alpha/beta-Hydrolases"/>
    <property type="match status" value="1"/>
</dbReference>
<reference evidence="2 3" key="1">
    <citation type="submission" date="2020-08" db="EMBL/GenBank/DDBJ databases">
        <title>Genomic Encyclopedia of Type Strains, Phase IV (KMG-IV): sequencing the most valuable type-strain genomes for metagenomic binning, comparative biology and taxonomic classification.</title>
        <authorList>
            <person name="Goeker M."/>
        </authorList>
    </citation>
    <scope>NUCLEOTIDE SEQUENCE [LARGE SCALE GENOMIC DNA]</scope>
    <source>
        <strain evidence="2 3">DSM 23240</strain>
    </source>
</reference>
<dbReference type="InterPro" id="IPR022742">
    <property type="entry name" value="Hydrolase_4"/>
</dbReference>
<keyword evidence="3" id="KW-1185">Reference proteome</keyword>
<evidence type="ECO:0000313" key="2">
    <source>
        <dbReference type="EMBL" id="MBB5199890.1"/>
    </source>
</evidence>
<feature type="domain" description="Serine aminopeptidase S33" evidence="1">
    <location>
        <begin position="85"/>
        <end position="194"/>
    </location>
</feature>
<dbReference type="EMBL" id="JACHHQ010000003">
    <property type="protein sequence ID" value="MBB5199890.1"/>
    <property type="molecule type" value="Genomic_DNA"/>
</dbReference>
<accession>A0A840RTL4</accession>
<dbReference type="RefSeq" id="WP_209216765.1">
    <property type="nucleotide sequence ID" value="NZ_JAAOZT010000009.1"/>
</dbReference>
<dbReference type="Proteomes" id="UP000571084">
    <property type="component" value="Unassembled WGS sequence"/>
</dbReference>
<name>A0A840RTL4_9BURK</name>
<comment type="caution">
    <text evidence="2">The sequence shown here is derived from an EMBL/GenBank/DDBJ whole genome shotgun (WGS) entry which is preliminary data.</text>
</comment>
<evidence type="ECO:0000313" key="3">
    <source>
        <dbReference type="Proteomes" id="UP000571084"/>
    </source>
</evidence>
<dbReference type="InterPro" id="IPR029058">
    <property type="entry name" value="AB_hydrolase_fold"/>
</dbReference>
<proteinExistence type="predicted"/>
<protein>
    <recommendedName>
        <fullName evidence="1">Serine aminopeptidase S33 domain-containing protein</fullName>
    </recommendedName>
</protein>
<evidence type="ECO:0000259" key="1">
    <source>
        <dbReference type="Pfam" id="PF12146"/>
    </source>
</evidence>
<dbReference type="Gene3D" id="3.40.50.1820">
    <property type="entry name" value="alpha/beta hydrolase"/>
    <property type="match status" value="1"/>
</dbReference>
<organism evidence="2 3">
    <name type="scientific">Glaciimonas immobilis</name>
    <dbReference type="NCBI Taxonomy" id="728004"/>
    <lineage>
        <taxon>Bacteria</taxon>
        <taxon>Pseudomonadati</taxon>
        <taxon>Pseudomonadota</taxon>
        <taxon>Betaproteobacteria</taxon>
        <taxon>Burkholderiales</taxon>
        <taxon>Oxalobacteraceae</taxon>
        <taxon>Glaciimonas</taxon>
    </lineage>
</organism>
<gene>
    <name evidence="2" type="ORF">HNR39_001722</name>
</gene>